<organism evidence="2 3">
    <name type="scientific">Rhodococcus erythropolis (strain PR4 / NBRC 100887)</name>
    <dbReference type="NCBI Taxonomy" id="234621"/>
    <lineage>
        <taxon>Bacteria</taxon>
        <taxon>Bacillati</taxon>
        <taxon>Actinomycetota</taxon>
        <taxon>Actinomycetes</taxon>
        <taxon>Mycobacteriales</taxon>
        <taxon>Nocardiaceae</taxon>
        <taxon>Rhodococcus</taxon>
        <taxon>Rhodococcus erythropolis group</taxon>
    </lineage>
</organism>
<accession>C1A151</accession>
<name>C1A151_RHOE4</name>
<sequence length="90" mass="9690">MNISLLGAAGLQDCADSGMDCMDGFGAFVLLYVGGFTLALIWISLCLVGTADVVSVSRRIGVWRAVAFFFGIWLVPIAGLSAWLVFRRSR</sequence>
<dbReference type="Proteomes" id="UP000002204">
    <property type="component" value="Chromosome"/>
</dbReference>
<evidence type="ECO:0000313" key="2">
    <source>
        <dbReference type="EMBL" id="BAH34336.1"/>
    </source>
</evidence>
<keyword evidence="1" id="KW-1133">Transmembrane helix</keyword>
<proteinExistence type="predicted"/>
<feature type="transmembrane region" description="Helical" evidence="1">
    <location>
        <begin position="25"/>
        <end position="50"/>
    </location>
</feature>
<dbReference type="EMBL" id="AP008957">
    <property type="protein sequence ID" value="BAH34336.1"/>
    <property type="molecule type" value="Genomic_DNA"/>
</dbReference>
<reference evidence="3" key="1">
    <citation type="submission" date="2005-03" db="EMBL/GenBank/DDBJ databases">
        <title>Comparison of the complete genome sequences of Rhodococcus erythropolis PR4 and Rhodococcus opacus B4.</title>
        <authorList>
            <person name="Takarada H."/>
            <person name="Sekine M."/>
            <person name="Hosoyama A."/>
            <person name="Yamada R."/>
            <person name="Fujisawa T."/>
            <person name="Omata S."/>
            <person name="Shimizu A."/>
            <person name="Tsukatani N."/>
            <person name="Tanikawa S."/>
            <person name="Fujita N."/>
            <person name="Harayama S."/>
        </authorList>
    </citation>
    <scope>NUCLEOTIDE SEQUENCE [LARGE SCALE GENOMIC DNA]</scope>
    <source>
        <strain evidence="3">PR4 / NBRC 100887</strain>
    </source>
</reference>
<keyword evidence="1" id="KW-0472">Membrane</keyword>
<evidence type="ECO:0000256" key="1">
    <source>
        <dbReference type="SAM" id="Phobius"/>
    </source>
</evidence>
<dbReference type="AlphaFoldDB" id="C1A151"/>
<dbReference type="HOGENOM" id="CLU_2438786_0_0_11"/>
<gene>
    <name evidence="2" type="ordered locus">RER_36280</name>
</gene>
<reference evidence="2 3" key="2">
    <citation type="journal article" date="2006" name="Environ. Microbiol.">
        <title>Sequence analysis of three plasmids harboured in Rhodococcus erythropolis strain PR4.</title>
        <authorList>
            <person name="Sekine M."/>
            <person name="Tanikawa S."/>
            <person name="Omata S."/>
            <person name="Saito M."/>
            <person name="Fujisawa T."/>
            <person name="Tsukatani N."/>
            <person name="Tajima T."/>
            <person name="Sekigawa T."/>
            <person name="Kosugi H."/>
            <person name="Matsuo Y."/>
            <person name="Nishiko R."/>
            <person name="Imamura K."/>
            <person name="Ito M."/>
            <person name="Narita H."/>
            <person name="Tago S."/>
            <person name="Fujita N."/>
            <person name="Harayama S."/>
        </authorList>
    </citation>
    <scope>NUCLEOTIDE SEQUENCE [LARGE SCALE GENOMIC DNA]</scope>
    <source>
        <strain evidence="3">PR4 / NBRC 100887</strain>
    </source>
</reference>
<evidence type="ECO:0000313" key="3">
    <source>
        <dbReference type="Proteomes" id="UP000002204"/>
    </source>
</evidence>
<protein>
    <submittedName>
        <fullName evidence="2">Uncharacterized protein</fullName>
    </submittedName>
</protein>
<feature type="transmembrane region" description="Helical" evidence="1">
    <location>
        <begin position="62"/>
        <end position="86"/>
    </location>
</feature>
<dbReference type="KEGG" id="rer:RER_36280"/>
<keyword evidence="1" id="KW-0812">Transmembrane</keyword>